<evidence type="ECO:0000313" key="2">
    <source>
        <dbReference type="EMBL" id="KAK3337518.1"/>
    </source>
</evidence>
<feature type="region of interest" description="Disordered" evidence="1">
    <location>
        <begin position="124"/>
        <end position="145"/>
    </location>
</feature>
<evidence type="ECO:0000313" key="3">
    <source>
        <dbReference type="Proteomes" id="UP001286456"/>
    </source>
</evidence>
<keyword evidence="3" id="KW-1185">Reference proteome</keyword>
<protein>
    <submittedName>
        <fullName evidence="2">Uncharacterized protein</fullName>
    </submittedName>
</protein>
<gene>
    <name evidence="2" type="ORF">B0T19DRAFT_77080</name>
</gene>
<sequence length="145" mass="15632">MARHPWSTLLPTGFELSFVASSQLAIPLSCLFLPLLYTPALPPLQPAMADGTARQVSVVTCDRPLRSMDNIQVHVGWVLLLATLAASPRRPLGCVAASGNYRAGCGLRDPGTNLNEARRAIVHMNSSSSSPRKRNGRGKRRETDG</sequence>
<organism evidence="2 3">
    <name type="scientific">Cercophora scortea</name>
    <dbReference type="NCBI Taxonomy" id="314031"/>
    <lineage>
        <taxon>Eukaryota</taxon>
        <taxon>Fungi</taxon>
        <taxon>Dikarya</taxon>
        <taxon>Ascomycota</taxon>
        <taxon>Pezizomycotina</taxon>
        <taxon>Sordariomycetes</taxon>
        <taxon>Sordariomycetidae</taxon>
        <taxon>Sordariales</taxon>
        <taxon>Lasiosphaeriaceae</taxon>
        <taxon>Cercophora</taxon>
    </lineage>
</organism>
<name>A0AAE0MMV4_9PEZI</name>
<reference evidence="2" key="2">
    <citation type="submission" date="2023-06" db="EMBL/GenBank/DDBJ databases">
        <authorList>
            <consortium name="Lawrence Berkeley National Laboratory"/>
            <person name="Haridas S."/>
            <person name="Hensen N."/>
            <person name="Bonometti L."/>
            <person name="Westerberg I."/>
            <person name="Brannstrom I.O."/>
            <person name="Guillou S."/>
            <person name="Cros-Aarteil S."/>
            <person name="Calhoun S."/>
            <person name="Kuo A."/>
            <person name="Mondo S."/>
            <person name="Pangilinan J."/>
            <person name="Riley R."/>
            <person name="Labutti K."/>
            <person name="Andreopoulos B."/>
            <person name="Lipzen A."/>
            <person name="Chen C."/>
            <person name="Yanf M."/>
            <person name="Daum C."/>
            <person name="Ng V."/>
            <person name="Clum A."/>
            <person name="Steindorff A."/>
            <person name="Ohm R."/>
            <person name="Martin F."/>
            <person name="Silar P."/>
            <person name="Natvig D."/>
            <person name="Lalanne C."/>
            <person name="Gautier V."/>
            <person name="Ament-Velasquez S.L."/>
            <person name="Kruys A."/>
            <person name="Hutchinson M.I."/>
            <person name="Powell A.J."/>
            <person name="Barry K."/>
            <person name="Miller A.N."/>
            <person name="Grigoriev I.V."/>
            <person name="Debuchy R."/>
            <person name="Gladieux P."/>
            <person name="Thoren M.H."/>
            <person name="Johannesson H."/>
        </authorList>
    </citation>
    <scope>NUCLEOTIDE SEQUENCE</scope>
    <source>
        <strain evidence="2">SMH4131-1</strain>
    </source>
</reference>
<dbReference type="EMBL" id="JAUEPO010000001">
    <property type="protein sequence ID" value="KAK3337518.1"/>
    <property type="molecule type" value="Genomic_DNA"/>
</dbReference>
<feature type="compositionally biased region" description="Basic residues" evidence="1">
    <location>
        <begin position="131"/>
        <end position="145"/>
    </location>
</feature>
<accession>A0AAE0MMV4</accession>
<dbReference type="Proteomes" id="UP001286456">
    <property type="component" value="Unassembled WGS sequence"/>
</dbReference>
<reference evidence="2" key="1">
    <citation type="journal article" date="2023" name="Mol. Phylogenet. Evol.">
        <title>Genome-scale phylogeny and comparative genomics of the fungal order Sordariales.</title>
        <authorList>
            <person name="Hensen N."/>
            <person name="Bonometti L."/>
            <person name="Westerberg I."/>
            <person name="Brannstrom I.O."/>
            <person name="Guillou S."/>
            <person name="Cros-Aarteil S."/>
            <person name="Calhoun S."/>
            <person name="Haridas S."/>
            <person name="Kuo A."/>
            <person name="Mondo S."/>
            <person name="Pangilinan J."/>
            <person name="Riley R."/>
            <person name="LaButti K."/>
            <person name="Andreopoulos B."/>
            <person name="Lipzen A."/>
            <person name="Chen C."/>
            <person name="Yan M."/>
            <person name="Daum C."/>
            <person name="Ng V."/>
            <person name="Clum A."/>
            <person name="Steindorff A."/>
            <person name="Ohm R.A."/>
            <person name="Martin F."/>
            <person name="Silar P."/>
            <person name="Natvig D.O."/>
            <person name="Lalanne C."/>
            <person name="Gautier V."/>
            <person name="Ament-Velasquez S.L."/>
            <person name="Kruys A."/>
            <person name="Hutchinson M.I."/>
            <person name="Powell A.J."/>
            <person name="Barry K."/>
            <person name="Miller A.N."/>
            <person name="Grigoriev I.V."/>
            <person name="Debuchy R."/>
            <person name="Gladieux P."/>
            <person name="Hiltunen Thoren M."/>
            <person name="Johannesson H."/>
        </authorList>
    </citation>
    <scope>NUCLEOTIDE SEQUENCE</scope>
    <source>
        <strain evidence="2">SMH4131-1</strain>
    </source>
</reference>
<dbReference type="AlphaFoldDB" id="A0AAE0MMV4"/>
<evidence type="ECO:0000256" key="1">
    <source>
        <dbReference type="SAM" id="MobiDB-lite"/>
    </source>
</evidence>
<comment type="caution">
    <text evidence="2">The sequence shown here is derived from an EMBL/GenBank/DDBJ whole genome shotgun (WGS) entry which is preliminary data.</text>
</comment>
<proteinExistence type="predicted"/>